<reference evidence="2" key="1">
    <citation type="journal article" date="2023" name="Science">
        <title>Genome structures resolve the early diversification of teleost fishes.</title>
        <authorList>
            <person name="Parey E."/>
            <person name="Louis A."/>
            <person name="Montfort J."/>
            <person name="Bouchez O."/>
            <person name="Roques C."/>
            <person name="Iampietro C."/>
            <person name="Lluch J."/>
            <person name="Castinel A."/>
            <person name="Donnadieu C."/>
            <person name="Desvignes T."/>
            <person name="Floi Bucao C."/>
            <person name="Jouanno E."/>
            <person name="Wen M."/>
            <person name="Mejri S."/>
            <person name="Dirks R."/>
            <person name="Jansen H."/>
            <person name="Henkel C."/>
            <person name="Chen W.J."/>
            <person name="Zahm M."/>
            <person name="Cabau C."/>
            <person name="Klopp C."/>
            <person name="Thompson A.W."/>
            <person name="Robinson-Rechavi M."/>
            <person name="Braasch I."/>
            <person name="Lecointre G."/>
            <person name="Bobe J."/>
            <person name="Postlethwait J.H."/>
            <person name="Berthelot C."/>
            <person name="Roest Crollius H."/>
            <person name="Guiguen Y."/>
        </authorList>
    </citation>
    <scope>NUCLEOTIDE SEQUENCE</scope>
    <source>
        <strain evidence="2">WJC10195</strain>
    </source>
</reference>
<proteinExistence type="predicted"/>
<evidence type="ECO:0000313" key="2">
    <source>
        <dbReference type="EMBL" id="KAJ8346172.1"/>
    </source>
</evidence>
<evidence type="ECO:0000256" key="1">
    <source>
        <dbReference type="SAM" id="MobiDB-lite"/>
    </source>
</evidence>
<comment type="caution">
    <text evidence="2">The sequence shown here is derived from an EMBL/GenBank/DDBJ whole genome shotgun (WGS) entry which is preliminary data.</text>
</comment>
<feature type="region of interest" description="Disordered" evidence="1">
    <location>
        <begin position="67"/>
        <end position="86"/>
    </location>
</feature>
<protein>
    <submittedName>
        <fullName evidence="2">Uncharacterized protein</fullName>
    </submittedName>
</protein>
<evidence type="ECO:0000313" key="3">
    <source>
        <dbReference type="Proteomes" id="UP001152622"/>
    </source>
</evidence>
<keyword evidence="3" id="KW-1185">Reference proteome</keyword>
<gene>
    <name evidence="2" type="ORF">SKAU_G00303650</name>
</gene>
<dbReference type="AlphaFoldDB" id="A0A9Q1EWC0"/>
<accession>A0A9Q1EWC0</accession>
<feature type="region of interest" description="Disordered" evidence="1">
    <location>
        <begin position="108"/>
        <end position="141"/>
    </location>
</feature>
<dbReference type="EMBL" id="JAINUF010000012">
    <property type="protein sequence ID" value="KAJ8346172.1"/>
    <property type="molecule type" value="Genomic_DNA"/>
</dbReference>
<sequence length="234" mass="24926">MKPPDPSSPLPSPFYCPCAIRPLSQTNKEPQIVALSALEEKSAAPAITIGLRRRRLPCVLPGRLDDMHGADQSGAASVSPTRSARRRVTLRSGRASCECLSQFGKQVSSGLPQAAEPPRPARNRLSQAPGQPRPHGPDVNAVMMSPGPIKAGKPARRAQPARGVCVRSALALVVVWTLRRRGAEQISGGPCWLGPESGTAVHPRGDTPRPWEPAVDPCGETCQWGLQPGEEVLK</sequence>
<dbReference type="Proteomes" id="UP001152622">
    <property type="component" value="Chromosome 12"/>
</dbReference>
<organism evidence="2 3">
    <name type="scientific">Synaphobranchus kaupii</name>
    <name type="common">Kaup's arrowtooth eel</name>
    <dbReference type="NCBI Taxonomy" id="118154"/>
    <lineage>
        <taxon>Eukaryota</taxon>
        <taxon>Metazoa</taxon>
        <taxon>Chordata</taxon>
        <taxon>Craniata</taxon>
        <taxon>Vertebrata</taxon>
        <taxon>Euteleostomi</taxon>
        <taxon>Actinopterygii</taxon>
        <taxon>Neopterygii</taxon>
        <taxon>Teleostei</taxon>
        <taxon>Anguilliformes</taxon>
        <taxon>Synaphobranchidae</taxon>
        <taxon>Synaphobranchus</taxon>
    </lineage>
</organism>
<name>A0A9Q1EWC0_SYNKA</name>